<protein>
    <submittedName>
        <fullName evidence="2">Uncharacterized protein</fullName>
    </submittedName>
</protein>
<feature type="transmembrane region" description="Helical" evidence="1">
    <location>
        <begin position="49"/>
        <end position="73"/>
    </location>
</feature>
<proteinExistence type="predicted"/>
<evidence type="ECO:0000313" key="3">
    <source>
        <dbReference type="Proteomes" id="UP000238169"/>
    </source>
</evidence>
<dbReference type="AlphaFoldDB" id="A0A2U3IDH3"/>
<accession>A0A2U3IDH3</accession>
<reference evidence="3" key="1">
    <citation type="submission" date="2018-01" db="EMBL/GenBank/DDBJ databases">
        <authorList>
            <person name="Peeters C."/>
        </authorList>
    </citation>
    <scope>NUCLEOTIDE SEQUENCE [LARGE SCALE GENOMIC DNA]</scope>
</reference>
<feature type="transmembrane region" description="Helical" evidence="1">
    <location>
        <begin position="116"/>
        <end position="137"/>
    </location>
</feature>
<evidence type="ECO:0000313" key="2">
    <source>
        <dbReference type="EMBL" id="SPB18172.1"/>
    </source>
</evidence>
<feature type="transmembrane region" description="Helical" evidence="1">
    <location>
        <begin position="149"/>
        <end position="177"/>
    </location>
</feature>
<gene>
    <name evidence="2" type="ORF">NOV72_05371</name>
</gene>
<keyword evidence="1" id="KW-1133">Transmembrane helix</keyword>
<dbReference type="EMBL" id="OGTP01000027">
    <property type="protein sequence ID" value="SPB18172.1"/>
    <property type="molecule type" value="Genomic_DNA"/>
</dbReference>
<feature type="transmembrane region" description="Helical" evidence="1">
    <location>
        <begin position="229"/>
        <end position="251"/>
    </location>
</feature>
<sequence length="412" mass="45009">MEARELIRSLLDFTQFARKSCSTYRWASSLESFADLDDPSAPVLRCRHFLVFSVTLTVLSLALLLTSLNLSVLNFQRGGRRAHDVVALLVGFKRDIAAAFSSSIITDFAITKQAVVLFTSISGSIVAAIALAMVANVRRVPTVERLRQLAFTSLILSTGFVHFAMACCVATCFVLLARAYDLNMRPGEGITLTVLLVVFAVSSYLTVLVRRLSTKGARGDRSGTANLSVLYSALAPACVALVLMSCAVWALDWFRPSVAAMLSESCGAPDRRTCVLTLMPKDIDGTVLLDGVRVQMTMEFADEFSIVGPKRLMAAGGYLRLIQNPDTPSLLELGMKRVSGVVQFVHFECPQNLSGAGRQRKLTIRSFVASADTHTVDIEDFDSIEPVQIKFSTNRDVIRLFRNSVTGCVLFP</sequence>
<organism evidence="2 3">
    <name type="scientific">Caballeronia novacaledonica</name>
    <dbReference type="NCBI Taxonomy" id="1544861"/>
    <lineage>
        <taxon>Bacteria</taxon>
        <taxon>Pseudomonadati</taxon>
        <taxon>Pseudomonadota</taxon>
        <taxon>Betaproteobacteria</taxon>
        <taxon>Burkholderiales</taxon>
        <taxon>Burkholderiaceae</taxon>
        <taxon>Caballeronia</taxon>
    </lineage>
</organism>
<evidence type="ECO:0000256" key="1">
    <source>
        <dbReference type="SAM" id="Phobius"/>
    </source>
</evidence>
<keyword evidence="1" id="KW-0812">Transmembrane</keyword>
<dbReference type="Proteomes" id="UP000238169">
    <property type="component" value="Unassembled WGS sequence"/>
</dbReference>
<keyword evidence="3" id="KW-1185">Reference proteome</keyword>
<feature type="transmembrane region" description="Helical" evidence="1">
    <location>
        <begin position="189"/>
        <end position="209"/>
    </location>
</feature>
<name>A0A2U3IDH3_9BURK</name>
<keyword evidence="1" id="KW-0472">Membrane</keyword>